<dbReference type="Proteomes" id="UP000177870">
    <property type="component" value="Chromosome"/>
</dbReference>
<dbReference type="KEGG" id="mpro:BJP34_05665"/>
<evidence type="ECO:0000313" key="2">
    <source>
        <dbReference type="EMBL" id="AOW99001.1"/>
    </source>
</evidence>
<dbReference type="AlphaFoldDB" id="A0A1D8TMY0"/>
<dbReference type="GO" id="GO:0006355">
    <property type="term" value="P:regulation of DNA-templated transcription"/>
    <property type="evidence" value="ECO:0007669"/>
    <property type="project" value="InterPro"/>
</dbReference>
<dbReference type="RefSeq" id="WP_070391502.1">
    <property type="nucleotide sequence ID" value="NZ_CP017599.1"/>
</dbReference>
<reference evidence="3" key="1">
    <citation type="submission" date="2016-10" db="EMBL/GenBank/DDBJ databases">
        <title>Comparative genomics uncovers the prolific and rare metabolic potential of the cyanobacterial genus Moorea.</title>
        <authorList>
            <person name="Leao T."/>
            <person name="Castelao G."/>
            <person name="Korobeynikov A."/>
            <person name="Monroe E.A."/>
            <person name="Podell S."/>
            <person name="Glukhov E."/>
            <person name="Allen E."/>
            <person name="Gerwick W.H."/>
            <person name="Gerwick L."/>
        </authorList>
    </citation>
    <scope>NUCLEOTIDE SEQUENCE [LARGE SCALE GENOMIC DNA]</scope>
    <source>
        <strain evidence="3">PAL-8-15-08-1</strain>
    </source>
</reference>
<sequence>MTNLSLRDIPEELYQQIKDMAARERRSVNQQILVLLERSVRLSQRPSAEVLKGIDRTRESIFARVGIMPDSVEQINQDRNR</sequence>
<organism evidence="2 3">
    <name type="scientific">Moorena producens PAL-8-15-08-1</name>
    <dbReference type="NCBI Taxonomy" id="1458985"/>
    <lineage>
        <taxon>Bacteria</taxon>
        <taxon>Bacillati</taxon>
        <taxon>Cyanobacteriota</taxon>
        <taxon>Cyanophyceae</taxon>
        <taxon>Coleofasciculales</taxon>
        <taxon>Coleofasciculaceae</taxon>
        <taxon>Moorena</taxon>
    </lineage>
</organism>
<proteinExistence type="predicted"/>
<dbReference type="STRING" id="1458985.BJP34_05665"/>
<dbReference type="InterPro" id="IPR010985">
    <property type="entry name" value="Ribbon_hlx_hlx"/>
</dbReference>
<dbReference type="InterPro" id="IPR053853">
    <property type="entry name" value="FitA-like_RHH"/>
</dbReference>
<name>A0A1D8TMY0_9CYAN</name>
<gene>
    <name evidence="2" type="ORF">BJP34_05665</name>
</gene>
<evidence type="ECO:0000259" key="1">
    <source>
        <dbReference type="Pfam" id="PF22513"/>
    </source>
</evidence>
<dbReference type="EMBL" id="CP017599">
    <property type="protein sequence ID" value="AOW99001.1"/>
    <property type="molecule type" value="Genomic_DNA"/>
</dbReference>
<dbReference type="Gene3D" id="1.10.1220.10">
    <property type="entry name" value="Met repressor-like"/>
    <property type="match status" value="1"/>
</dbReference>
<accession>A0A1D8TMY0</accession>
<dbReference type="OrthoDB" id="583381at2"/>
<evidence type="ECO:0000313" key="3">
    <source>
        <dbReference type="Proteomes" id="UP000177870"/>
    </source>
</evidence>
<dbReference type="InterPro" id="IPR013321">
    <property type="entry name" value="Arc_rbn_hlx_hlx"/>
</dbReference>
<feature type="domain" description="Antitoxin FitA-like ribbon-helix-helix" evidence="1">
    <location>
        <begin position="3"/>
        <end position="40"/>
    </location>
</feature>
<dbReference type="Pfam" id="PF22513">
    <property type="entry name" value="FitA-like_RHH"/>
    <property type="match status" value="1"/>
</dbReference>
<dbReference type="SUPFAM" id="SSF47598">
    <property type="entry name" value="Ribbon-helix-helix"/>
    <property type="match status" value="1"/>
</dbReference>
<protein>
    <recommendedName>
        <fullName evidence="1">Antitoxin FitA-like ribbon-helix-helix domain-containing protein</fullName>
    </recommendedName>
</protein>